<keyword evidence="7" id="KW-0347">Helicase</keyword>
<comment type="caution">
    <text evidence="7">The sequence shown here is derived from an EMBL/GenBank/DDBJ whole genome shotgun (WGS) entry which is preliminary data.</text>
</comment>
<keyword evidence="2" id="KW-0863">Zinc-finger</keyword>
<accession>A0AAE3DYP9</accession>
<dbReference type="CDD" id="cd18012">
    <property type="entry name" value="DEXQc_arch_SWI2_SNF2"/>
    <property type="match status" value="1"/>
</dbReference>
<evidence type="ECO:0000256" key="3">
    <source>
        <dbReference type="SAM" id="Coils"/>
    </source>
</evidence>
<dbReference type="Pfam" id="PF00176">
    <property type="entry name" value="SNF2-rel_dom"/>
    <property type="match status" value="1"/>
</dbReference>
<keyword evidence="7" id="KW-0067">ATP-binding</keyword>
<dbReference type="GO" id="GO:0004386">
    <property type="term" value="F:helicase activity"/>
    <property type="evidence" value="ECO:0007669"/>
    <property type="project" value="UniProtKB-KW"/>
</dbReference>
<keyword evidence="3" id="KW-0175">Coiled coil</keyword>
<name>A0AAE3DYP9_9FIRM</name>
<dbReference type="SMART" id="SM00490">
    <property type="entry name" value="HELICc"/>
    <property type="match status" value="1"/>
</dbReference>
<organism evidence="7 8">
    <name type="scientific">Hominilimicola fabiformis</name>
    <dbReference type="NCBI Taxonomy" id="2885356"/>
    <lineage>
        <taxon>Bacteria</taxon>
        <taxon>Bacillati</taxon>
        <taxon>Bacillota</taxon>
        <taxon>Clostridia</taxon>
        <taxon>Eubacteriales</taxon>
        <taxon>Oscillospiraceae</taxon>
        <taxon>Hominilimicola</taxon>
    </lineage>
</organism>
<dbReference type="PROSITE" id="PS51194">
    <property type="entry name" value="HELICASE_CTER"/>
    <property type="match status" value="1"/>
</dbReference>
<dbReference type="GO" id="GO:0016787">
    <property type="term" value="F:hydrolase activity"/>
    <property type="evidence" value="ECO:0007669"/>
    <property type="project" value="UniProtKB-KW"/>
</dbReference>
<dbReference type="CDD" id="cd18793">
    <property type="entry name" value="SF2_C_SNF"/>
    <property type="match status" value="1"/>
</dbReference>
<dbReference type="PROSITE" id="PS50966">
    <property type="entry name" value="ZF_SWIM"/>
    <property type="match status" value="1"/>
</dbReference>
<keyword evidence="2" id="KW-0479">Metal-binding</keyword>
<dbReference type="FunFam" id="3.40.50.300:FF:000533">
    <property type="entry name" value="Helicase, Snf2 family"/>
    <property type="match status" value="1"/>
</dbReference>
<evidence type="ECO:0000256" key="1">
    <source>
        <dbReference type="ARBA" id="ARBA00022801"/>
    </source>
</evidence>
<feature type="coiled-coil region" evidence="3">
    <location>
        <begin position="993"/>
        <end position="1020"/>
    </location>
</feature>
<evidence type="ECO:0000259" key="6">
    <source>
        <dbReference type="PROSITE" id="PS51194"/>
    </source>
</evidence>
<evidence type="ECO:0000256" key="2">
    <source>
        <dbReference type="PROSITE-ProRule" id="PRU00325"/>
    </source>
</evidence>
<feature type="domain" description="Helicase ATP-binding" evidence="5">
    <location>
        <begin position="591"/>
        <end position="749"/>
    </location>
</feature>
<evidence type="ECO:0000259" key="5">
    <source>
        <dbReference type="PROSITE" id="PS51192"/>
    </source>
</evidence>
<keyword evidence="2" id="KW-0862">Zinc</keyword>
<dbReference type="Pfam" id="PF08455">
    <property type="entry name" value="SNF2_assoc"/>
    <property type="match status" value="1"/>
</dbReference>
<dbReference type="PROSITE" id="PS51192">
    <property type="entry name" value="HELICASE_ATP_BIND_1"/>
    <property type="match status" value="1"/>
</dbReference>
<feature type="domain" description="SWIM-type" evidence="4">
    <location>
        <begin position="49"/>
        <end position="88"/>
    </location>
</feature>
<evidence type="ECO:0000313" key="7">
    <source>
        <dbReference type="EMBL" id="MCC2210537.1"/>
    </source>
</evidence>
<dbReference type="Proteomes" id="UP001198242">
    <property type="component" value="Unassembled WGS sequence"/>
</dbReference>
<feature type="domain" description="Helicase C-terminal" evidence="6">
    <location>
        <begin position="872"/>
        <end position="1030"/>
    </location>
</feature>
<dbReference type="InterPro" id="IPR007527">
    <property type="entry name" value="Znf_SWIM"/>
</dbReference>
<dbReference type="InterPro" id="IPR014001">
    <property type="entry name" value="Helicase_ATP-bd"/>
</dbReference>
<reference evidence="7 8" key="1">
    <citation type="submission" date="2021-10" db="EMBL/GenBank/DDBJ databases">
        <title>Anaerobic single-cell dispensing facilitates the cultivation of human gut bacteria.</title>
        <authorList>
            <person name="Afrizal A."/>
        </authorList>
    </citation>
    <scope>NUCLEOTIDE SEQUENCE [LARGE SCALE GENOMIC DNA]</scope>
    <source>
        <strain evidence="7 8">CLA-AA-H232</strain>
    </source>
</reference>
<keyword evidence="7" id="KW-0547">Nucleotide-binding</keyword>
<dbReference type="InterPro" id="IPR013663">
    <property type="entry name" value="Helicase_SWF/SNF/SWI_bac"/>
</dbReference>
<proteinExistence type="predicted"/>
<dbReference type="Gene3D" id="3.40.50.10810">
    <property type="entry name" value="Tandem AAA-ATPase domain"/>
    <property type="match status" value="1"/>
</dbReference>
<dbReference type="Pfam" id="PF00271">
    <property type="entry name" value="Helicase_C"/>
    <property type="match status" value="1"/>
</dbReference>
<dbReference type="InterPro" id="IPR000330">
    <property type="entry name" value="SNF2_N"/>
</dbReference>
<dbReference type="SUPFAM" id="SSF52540">
    <property type="entry name" value="P-loop containing nucleoside triphosphate hydrolases"/>
    <property type="match status" value="2"/>
</dbReference>
<dbReference type="AlphaFoldDB" id="A0AAE3DYP9"/>
<dbReference type="GO" id="GO:0005524">
    <property type="term" value="F:ATP binding"/>
    <property type="evidence" value="ECO:0007669"/>
    <property type="project" value="InterPro"/>
</dbReference>
<dbReference type="InterPro" id="IPR001650">
    <property type="entry name" value="Helicase_C-like"/>
</dbReference>
<keyword evidence="1" id="KW-0378">Hydrolase</keyword>
<dbReference type="InterPro" id="IPR027417">
    <property type="entry name" value="P-loop_NTPase"/>
</dbReference>
<dbReference type="Pfam" id="PF04434">
    <property type="entry name" value="SWIM"/>
    <property type="match status" value="1"/>
</dbReference>
<evidence type="ECO:0000259" key="4">
    <source>
        <dbReference type="PROSITE" id="PS50966"/>
    </source>
</evidence>
<sequence length="1035" mass="118042">MKITDSMIKKSCSATIYKRGLEYFKEGRVHLRKREDNLITAVVDGEELYNVQVRLSEKGVEDCFCTCPYFETMNSVCKHIVSTLKQRQKELDEGADYVDENDKIAKTLCGEFASRKYEKQPLYAKFTLHINKHNTNGVSYAMSVEIGGNKVHGIENFLECYLKGKEFKFDRYTSYNPAVTEFPKHQDEIIAILAETYENRAADVQMYMKAAYQTAFGSLAAKRIFPLLQYVDFSVVFDGLSLGNVRIEEDNPDIIIDVDAGDGEVDMSVSDRGFALTHDGEWFFYENTIYHTSEEWREYFMPIYHALATEGRTQISFKGDNTILFATHVLPDIRSKHGVITRGIEDMIVDAKPTFEVYFDATQGGITAVVKANYGSIGLRLPNDVNGNGKIVVRDYEIENDLLSSFKMFNLQDGTFMLKSDREIYLFLSDEIPVLKEKAKLYYSDRFAGLKIMDRVDISASVIYNSGVDLLEADFESNLSYEQISGILSAVKLKKRFYRLSNGSFIDLENSKQKDIFNLLDQLDFSFEDIKNGKKVIPKYHALYLNSLSSVEKNEEFKKYIEEIKNIEPVIPSEVSDILRGYQKDGMAWLSQLSYLGFGGILADDMGLGKTLQVIAYIHGIKPEKPTLIVAPSALTYNWLSEINKFTPNAKTIIVDGAKEDREKLIQTIGEYEFVITSYPLLRRDIAHYKEFEFSYCFIDEAQHIKNPKTMNARSVKKINAEHKFALTGTPIENSLLELWSIFDFVMPGYLYSAHEFRNRYEMPLVKDGDKMTADSFRARIKPFMLRRMKNDVLNELPEKIENTMYAELTGEQKKMYTSYLALAKNQTLALLGEGGQGKMRILTLLMRLRQICCHPTLFDENYDKDSGKLDLLMELVTNAVESGHRILVFSQFTSMLSIIRESLKNVGIDSFYLDGKTPSYERAELSDRFNGGENNVFLISLKAGGVGLNLTGADTVIHYDPWWNPAVMEQASDRAYRIGQTKAVQVIRLAAKGTIEEKILKLQENKKNLADDIVRVNTDTFKSLSNEEILSLFS</sequence>
<dbReference type="EMBL" id="JAJEQM010000008">
    <property type="protein sequence ID" value="MCC2210537.1"/>
    <property type="molecule type" value="Genomic_DNA"/>
</dbReference>
<dbReference type="PANTHER" id="PTHR10799">
    <property type="entry name" value="SNF2/RAD54 HELICASE FAMILY"/>
    <property type="match status" value="1"/>
</dbReference>
<dbReference type="RefSeq" id="WP_308456365.1">
    <property type="nucleotide sequence ID" value="NZ_JAJEQM010000008.1"/>
</dbReference>
<keyword evidence="8" id="KW-1185">Reference proteome</keyword>
<dbReference type="InterPro" id="IPR038718">
    <property type="entry name" value="SNF2-like_sf"/>
</dbReference>
<dbReference type="InterPro" id="IPR049730">
    <property type="entry name" value="SNF2/RAD54-like_C"/>
</dbReference>
<dbReference type="Gene3D" id="3.40.50.300">
    <property type="entry name" value="P-loop containing nucleotide triphosphate hydrolases"/>
    <property type="match status" value="1"/>
</dbReference>
<evidence type="ECO:0000313" key="8">
    <source>
        <dbReference type="Proteomes" id="UP001198242"/>
    </source>
</evidence>
<dbReference type="GO" id="GO:0008270">
    <property type="term" value="F:zinc ion binding"/>
    <property type="evidence" value="ECO:0007669"/>
    <property type="project" value="UniProtKB-KW"/>
</dbReference>
<protein>
    <submittedName>
        <fullName evidence="7">DEAD/DEAH box helicase</fullName>
    </submittedName>
</protein>
<dbReference type="SMART" id="SM00487">
    <property type="entry name" value="DEXDc"/>
    <property type="match status" value="1"/>
</dbReference>
<gene>
    <name evidence="7" type="ORF">LKE05_07005</name>
</gene>